<name>D6AIN2_STRFL</name>
<dbReference type="AlphaFoldDB" id="D6AIN2"/>
<sequence length="44" mass="5063">MGWREGRYRRAEGEATARPRTQDDLRCARNTLHGFPVVLGLVYS</sequence>
<organism evidence="2 3">
    <name type="scientific">Streptomyces filamentosus NRRL 15998</name>
    <dbReference type="NCBI Taxonomy" id="457431"/>
    <lineage>
        <taxon>Bacteria</taxon>
        <taxon>Bacillati</taxon>
        <taxon>Actinomycetota</taxon>
        <taxon>Actinomycetes</taxon>
        <taxon>Kitasatosporales</taxon>
        <taxon>Streptomycetaceae</taxon>
        <taxon>Streptomyces</taxon>
    </lineage>
</organism>
<proteinExistence type="predicted"/>
<dbReference type="Proteomes" id="UP000003986">
    <property type="component" value="Unassembled WGS sequence"/>
</dbReference>
<feature type="region of interest" description="Disordered" evidence="1">
    <location>
        <begin position="1"/>
        <end position="20"/>
    </location>
</feature>
<gene>
    <name evidence="2" type="ORF">SSGG_00374</name>
</gene>
<reference evidence="3" key="1">
    <citation type="submission" date="2008-10" db="EMBL/GenBank/DDBJ databases">
        <authorList>
            <person name="Molnar K."/>
        </authorList>
    </citation>
    <scope>NUCLEOTIDE SEQUENCE [LARGE SCALE GENOMIC DNA]</scope>
    <source>
        <strain evidence="3">NRRL 15998</strain>
    </source>
</reference>
<dbReference type="EMBL" id="DS999644">
    <property type="protein sequence ID" value="EFE73008.2"/>
    <property type="molecule type" value="Genomic_DNA"/>
</dbReference>
<evidence type="ECO:0000256" key="1">
    <source>
        <dbReference type="SAM" id="MobiDB-lite"/>
    </source>
</evidence>
<evidence type="ECO:0000313" key="3">
    <source>
        <dbReference type="Proteomes" id="UP000003986"/>
    </source>
</evidence>
<protein>
    <submittedName>
        <fullName evidence="2">Predicted protein</fullName>
    </submittedName>
</protein>
<accession>D6AIN2</accession>
<reference evidence="3" key="2">
    <citation type="submission" date="2008-12" db="EMBL/GenBank/DDBJ databases">
        <title>Annotation of Streptomyces roseosporus strain NRRL 15998.</title>
        <authorList>
            <consortium name="The Broad Institute Genome Sequencing Platform"/>
            <consortium name="Broad Institute Microbial Sequencing Center"/>
            <person name="Fischbach M."/>
            <person name="Ward D."/>
            <person name="Young S."/>
            <person name="Kodira C.D."/>
            <person name="Zeng Q."/>
            <person name="Koehrsen M."/>
            <person name="Godfrey P."/>
            <person name="Alvarado L."/>
            <person name="Berlin A.M."/>
            <person name="Borenstein D."/>
            <person name="Chen Z."/>
            <person name="Engels R."/>
            <person name="Freedman E."/>
            <person name="Gellesch M."/>
            <person name="Goldberg J."/>
            <person name="Griggs A."/>
            <person name="Gujja S."/>
            <person name="Heiman D.I."/>
            <person name="Hepburn T.A."/>
            <person name="Howarth C."/>
            <person name="Jen D."/>
            <person name="Larson L."/>
            <person name="Lewis B."/>
            <person name="Mehta T."/>
            <person name="Park D."/>
            <person name="Pearson M."/>
            <person name="Roberts A."/>
            <person name="Saif S."/>
            <person name="Shea T.D."/>
            <person name="Shenoy N."/>
            <person name="Sisk P."/>
            <person name="Stolte C."/>
            <person name="Sykes S.N."/>
            <person name="Walk T."/>
            <person name="White J."/>
            <person name="Yandava C."/>
            <person name="Straight P."/>
            <person name="Clardy J."/>
            <person name="Hung D."/>
            <person name="Kolter R."/>
            <person name="Mekalanos J."/>
            <person name="Walker S."/>
            <person name="Walsh C.T."/>
            <person name="Wieland B.L.C."/>
            <person name="Ilzarbe M."/>
            <person name="Galagan J."/>
            <person name="Nusbaum C."/>
            <person name="Birren B."/>
        </authorList>
    </citation>
    <scope>NUCLEOTIDE SEQUENCE [LARGE SCALE GENOMIC DNA]</scope>
    <source>
        <strain evidence="3">NRRL 15998</strain>
    </source>
</reference>
<evidence type="ECO:0000313" key="2">
    <source>
        <dbReference type="EMBL" id="EFE73008.2"/>
    </source>
</evidence>